<evidence type="ECO:0000313" key="3">
    <source>
        <dbReference type="EMBL" id="ABD83249.1"/>
    </source>
</evidence>
<organism evidence="3 4">
    <name type="scientific">Saccharophagus degradans (strain 2-40 / ATCC 43961 / DSM 17024)</name>
    <dbReference type="NCBI Taxonomy" id="203122"/>
    <lineage>
        <taxon>Bacteria</taxon>
        <taxon>Pseudomonadati</taxon>
        <taxon>Pseudomonadota</taxon>
        <taxon>Gammaproteobacteria</taxon>
        <taxon>Cellvibrionales</taxon>
        <taxon>Cellvibrionaceae</taxon>
        <taxon>Saccharophagus</taxon>
    </lineage>
</organism>
<dbReference type="HOGENOM" id="CLU_044083_4_1_6"/>
<dbReference type="InterPro" id="IPR036514">
    <property type="entry name" value="SGNH_hydro_sf"/>
</dbReference>
<dbReference type="PANTHER" id="PTHR30383">
    <property type="entry name" value="THIOESTERASE 1/PROTEASE 1/LYSOPHOSPHOLIPASE L1"/>
    <property type="match status" value="1"/>
</dbReference>
<reference evidence="3 4" key="1">
    <citation type="journal article" date="2008" name="PLoS Genet.">
        <title>Complete genome sequence of the complex carbohydrate-degrading marine bacterium, Saccharophagus degradans strain 2-40 T.</title>
        <authorList>
            <person name="Weiner R.M."/>
            <person name="Taylor L.E.II."/>
            <person name="Henrissat B."/>
            <person name="Hauser L."/>
            <person name="Land M."/>
            <person name="Coutinho P.M."/>
            <person name="Rancurel C."/>
            <person name="Saunders E.H."/>
            <person name="Longmire A.G."/>
            <person name="Zhang H."/>
            <person name="Bayer E.A."/>
            <person name="Gilbert H.J."/>
            <person name="Larimer F."/>
            <person name="Zhulin I.B."/>
            <person name="Ekborg N.A."/>
            <person name="Lamed R."/>
            <person name="Richardson P.M."/>
            <person name="Borovok I."/>
            <person name="Hutcheson S."/>
        </authorList>
    </citation>
    <scope>NUCLEOTIDE SEQUENCE [LARGE SCALE GENOMIC DNA]</scope>
    <source>
        <strain evidence="4">2-40 / ATCC 43961 / DSM 17024</strain>
    </source>
</reference>
<feature type="signal peptide" evidence="1">
    <location>
        <begin position="1"/>
        <end position="26"/>
    </location>
</feature>
<dbReference type="Gene3D" id="3.40.50.1110">
    <property type="entry name" value="SGNH hydrolase"/>
    <property type="match status" value="1"/>
</dbReference>
<accession>Q21DI0</accession>
<proteinExistence type="predicted"/>
<keyword evidence="1" id="KW-0732">Signal</keyword>
<dbReference type="GO" id="GO:0004622">
    <property type="term" value="F:phosphatidylcholine lysophospholipase activity"/>
    <property type="evidence" value="ECO:0007669"/>
    <property type="project" value="TreeGrafter"/>
</dbReference>
<dbReference type="InterPro" id="IPR013830">
    <property type="entry name" value="SGNH_hydro"/>
</dbReference>
<feature type="chain" id="PRO_5004199854" evidence="1">
    <location>
        <begin position="27"/>
        <end position="256"/>
    </location>
</feature>
<name>Q21DI0_SACD2</name>
<dbReference type="SUPFAM" id="SSF52266">
    <property type="entry name" value="SGNH hydrolase"/>
    <property type="match status" value="1"/>
</dbReference>
<dbReference type="OrthoDB" id="9786188at2"/>
<protein>
    <submittedName>
        <fullName evidence="3">Acetyl xylan esterase-like protein</fullName>
    </submittedName>
</protein>
<dbReference type="PROSITE" id="PS51257">
    <property type="entry name" value="PROKAR_LIPOPROTEIN"/>
    <property type="match status" value="1"/>
</dbReference>
<sequence>MLKPFFLGASLTLSLIAGCGSAPVKMADPATRNTTFPEYVTTPRIMIVGDSISAGPGCYKKHLKANLTNAGITNYQFVGSYSDDCGGNVMHSAVSCSTTANFLDHEFSLPNCFADKKFAGITKLMQDNKPDMVMLQLGVNDVWGGSTSVSYVTDNYTKLVKKMRAQNPHVVIVVAQIHKIITDNCDNMGSYRNAEMLVQAVPAWARANSTQQSPIYVADLWTNSDPKQAPDCVHPGEAGAERMGLNWFNALKPLLQ</sequence>
<evidence type="ECO:0000313" key="4">
    <source>
        <dbReference type="Proteomes" id="UP000001947"/>
    </source>
</evidence>
<dbReference type="STRING" id="203122.Sde_3994"/>
<evidence type="ECO:0000259" key="2">
    <source>
        <dbReference type="Pfam" id="PF13472"/>
    </source>
</evidence>
<dbReference type="eggNOG" id="COG2755">
    <property type="taxonomic scope" value="Bacteria"/>
</dbReference>
<dbReference type="RefSeq" id="WP_011470464.1">
    <property type="nucleotide sequence ID" value="NC_007912.1"/>
</dbReference>
<gene>
    <name evidence="3" type="primary">ces3A</name>
    <name evidence="3" type="ordered locus">Sde_3994</name>
</gene>
<dbReference type="EMBL" id="CP000282">
    <property type="protein sequence ID" value="ABD83249.1"/>
    <property type="molecule type" value="Genomic_DNA"/>
</dbReference>
<dbReference type="InterPro" id="IPR051532">
    <property type="entry name" value="Ester_Hydrolysis_Enzymes"/>
</dbReference>
<dbReference type="PANTHER" id="PTHR30383:SF2">
    <property type="entry name" value="CELLULOSE-BINDING PROTEIN"/>
    <property type="match status" value="1"/>
</dbReference>
<dbReference type="AlphaFoldDB" id="Q21DI0"/>
<evidence type="ECO:0000256" key="1">
    <source>
        <dbReference type="SAM" id="SignalP"/>
    </source>
</evidence>
<dbReference type="Pfam" id="PF13472">
    <property type="entry name" value="Lipase_GDSL_2"/>
    <property type="match status" value="1"/>
</dbReference>
<dbReference type="KEGG" id="sde:Sde_3994"/>
<dbReference type="GeneID" id="98615585"/>
<dbReference type="Proteomes" id="UP000001947">
    <property type="component" value="Chromosome"/>
</dbReference>
<feature type="domain" description="SGNH hydrolase-type esterase" evidence="2">
    <location>
        <begin position="48"/>
        <end position="241"/>
    </location>
</feature>
<keyword evidence="4" id="KW-1185">Reference proteome</keyword>